<name>A0AA51NBZ9_9BACT</name>
<dbReference type="AlphaFoldDB" id="A0AA51NBZ9"/>
<dbReference type="GO" id="GO:0006631">
    <property type="term" value="P:fatty acid metabolic process"/>
    <property type="evidence" value="ECO:0007669"/>
    <property type="project" value="UniProtKB-KW"/>
</dbReference>
<dbReference type="SUPFAM" id="SSF52096">
    <property type="entry name" value="ClpP/crotonase"/>
    <property type="match status" value="1"/>
</dbReference>
<dbReference type="RefSeq" id="WP_308350173.1">
    <property type="nucleotide sequence ID" value="NZ_CP129971.1"/>
</dbReference>
<sequence length="272" mass="30066">MEITPQYFKVEIENKVASVTFNRPEKSNALHKPAWTELKELFNSLSETAEVRAIVLAGEGKNFCAGIDLELLMSVSQYQKIECAGRRSEEIRKLVLTLQEAVNAIEKCKKPVLAAVHGGCIGGGVDIIAACDMRYCSDDAYFTIKEIDLGMVADLGTLQRLPKLISPGMVSEMAYTGRKVPGKEAKEIGLVNQSYPSRDELMESVKKLAATIASKSPLSIRGTKEVLKYSRDHSVEDSLNYMATWNAAMLLSDDLSEAFKATMEKRSPEFKD</sequence>
<proteinExistence type="inferred from homology"/>
<comment type="pathway">
    <text evidence="2">Lipid metabolism; fatty acid beta-oxidation.</text>
</comment>
<accession>A0AA51NBZ9</accession>
<dbReference type="Proteomes" id="UP001230496">
    <property type="component" value="Chromosome"/>
</dbReference>
<evidence type="ECO:0000256" key="3">
    <source>
        <dbReference type="ARBA" id="ARBA00005254"/>
    </source>
</evidence>
<dbReference type="InterPro" id="IPR001753">
    <property type="entry name" value="Enoyl-CoA_hydra/iso"/>
</dbReference>
<dbReference type="Gene3D" id="3.90.226.10">
    <property type="entry name" value="2-enoyl-CoA Hydratase, Chain A, domain 1"/>
    <property type="match status" value="1"/>
</dbReference>
<dbReference type="Pfam" id="PF00378">
    <property type="entry name" value="ECH_1"/>
    <property type="match status" value="1"/>
</dbReference>
<comment type="similarity">
    <text evidence="3">Belongs to the enoyl-CoA hydratase/isomerase family.</text>
</comment>
<comment type="subcellular location">
    <subcellularLocation>
        <location evidence="1">Peroxisome</location>
    </subcellularLocation>
</comment>
<dbReference type="KEGG" id="msaa:QYS49_32940"/>
<keyword evidence="6" id="KW-0443">Lipid metabolism</keyword>
<keyword evidence="7" id="KW-0576">Peroxisome</keyword>
<organism evidence="9 10">
    <name type="scientific">Marivirga salinarum</name>
    <dbReference type="NCBI Taxonomy" id="3059078"/>
    <lineage>
        <taxon>Bacteria</taxon>
        <taxon>Pseudomonadati</taxon>
        <taxon>Bacteroidota</taxon>
        <taxon>Cytophagia</taxon>
        <taxon>Cytophagales</taxon>
        <taxon>Marivirgaceae</taxon>
        <taxon>Marivirga</taxon>
    </lineage>
</organism>
<dbReference type="InterPro" id="IPR029045">
    <property type="entry name" value="ClpP/crotonase-like_dom_sf"/>
</dbReference>
<dbReference type="FunFam" id="3.90.226.10:FF:000024">
    <property type="entry name" value="Delta3,5-delta2,4-dienoyl-CoA isomerase"/>
    <property type="match status" value="1"/>
</dbReference>
<reference evidence="9 10" key="1">
    <citation type="submission" date="2023-08" db="EMBL/GenBank/DDBJ databases">
        <title>Comparative genomics and taxonomic characterization of three novel marine species of genus Marivirga.</title>
        <authorList>
            <person name="Muhammad N."/>
            <person name="Kim S.-G."/>
        </authorList>
    </citation>
    <scope>NUCLEOTIDE SEQUENCE [LARGE SCALE GENOMIC DNA]</scope>
    <source>
        <strain evidence="9 10">BDSF4-3</strain>
    </source>
</reference>
<evidence type="ECO:0000256" key="4">
    <source>
        <dbReference type="ARBA" id="ARBA00022832"/>
    </source>
</evidence>
<dbReference type="InterPro" id="IPR045002">
    <property type="entry name" value="Ech1-like"/>
</dbReference>
<keyword evidence="4" id="KW-0276">Fatty acid metabolism</keyword>
<keyword evidence="5" id="KW-0007">Acetylation</keyword>
<keyword evidence="8" id="KW-0413">Isomerase</keyword>
<protein>
    <submittedName>
        <fullName evidence="9">Crotonase/enoyl-CoA hydratase family protein</fullName>
    </submittedName>
</protein>
<dbReference type="PANTHER" id="PTHR43149">
    <property type="entry name" value="ENOYL-COA HYDRATASE"/>
    <property type="match status" value="1"/>
</dbReference>
<evidence type="ECO:0000256" key="7">
    <source>
        <dbReference type="ARBA" id="ARBA00023140"/>
    </source>
</evidence>
<gene>
    <name evidence="9" type="ORF">QYS49_32940</name>
</gene>
<dbReference type="InterPro" id="IPR014748">
    <property type="entry name" value="Enoyl-CoA_hydra_C"/>
</dbReference>
<dbReference type="GO" id="GO:0016853">
    <property type="term" value="F:isomerase activity"/>
    <property type="evidence" value="ECO:0007669"/>
    <property type="project" value="UniProtKB-KW"/>
</dbReference>
<dbReference type="CDD" id="cd06558">
    <property type="entry name" value="crotonase-like"/>
    <property type="match status" value="1"/>
</dbReference>
<dbReference type="GO" id="GO:0005737">
    <property type="term" value="C:cytoplasm"/>
    <property type="evidence" value="ECO:0007669"/>
    <property type="project" value="UniProtKB-ARBA"/>
</dbReference>
<evidence type="ECO:0000256" key="8">
    <source>
        <dbReference type="ARBA" id="ARBA00023235"/>
    </source>
</evidence>
<evidence type="ECO:0000256" key="6">
    <source>
        <dbReference type="ARBA" id="ARBA00023098"/>
    </source>
</evidence>
<dbReference type="Gene3D" id="1.10.12.10">
    <property type="entry name" value="Lyase 2-enoyl-coa Hydratase, Chain A, domain 2"/>
    <property type="match status" value="1"/>
</dbReference>
<evidence type="ECO:0000313" key="9">
    <source>
        <dbReference type="EMBL" id="WMN12245.1"/>
    </source>
</evidence>
<keyword evidence="10" id="KW-1185">Reference proteome</keyword>
<dbReference type="FunFam" id="1.10.12.10:FF:000004">
    <property type="entry name" value="Delta3,5-delta2,4-dienoyl-CoA isomerase"/>
    <property type="match status" value="1"/>
</dbReference>
<dbReference type="EMBL" id="CP129971">
    <property type="protein sequence ID" value="WMN12245.1"/>
    <property type="molecule type" value="Genomic_DNA"/>
</dbReference>
<dbReference type="NCBIfam" id="NF004794">
    <property type="entry name" value="PRK06142.1"/>
    <property type="match status" value="1"/>
</dbReference>
<evidence type="ECO:0000256" key="2">
    <source>
        <dbReference type="ARBA" id="ARBA00005005"/>
    </source>
</evidence>
<evidence type="ECO:0000313" key="10">
    <source>
        <dbReference type="Proteomes" id="UP001230496"/>
    </source>
</evidence>
<evidence type="ECO:0000256" key="1">
    <source>
        <dbReference type="ARBA" id="ARBA00004275"/>
    </source>
</evidence>
<evidence type="ECO:0000256" key="5">
    <source>
        <dbReference type="ARBA" id="ARBA00022990"/>
    </source>
</evidence>